<evidence type="ECO:0000313" key="3">
    <source>
        <dbReference type="Proteomes" id="UP000518892"/>
    </source>
</evidence>
<dbReference type="GO" id="GO:0016787">
    <property type="term" value="F:hydrolase activity"/>
    <property type="evidence" value="ECO:0007669"/>
    <property type="project" value="UniProtKB-KW"/>
</dbReference>
<dbReference type="EC" id="3.4.21.-" evidence="2"/>
<feature type="domain" description="Peptidase S24/S26A/S26B/S26C" evidence="1">
    <location>
        <begin position="21"/>
        <end position="133"/>
    </location>
</feature>
<keyword evidence="2" id="KW-0378">Hydrolase</keyword>
<dbReference type="PANTHER" id="PTHR33516:SF2">
    <property type="entry name" value="LEXA REPRESSOR-RELATED"/>
    <property type="match status" value="1"/>
</dbReference>
<dbReference type="NCBIfam" id="NF007621">
    <property type="entry name" value="PRK10276.1"/>
    <property type="match status" value="1"/>
</dbReference>
<dbReference type="Pfam" id="PF00717">
    <property type="entry name" value="Peptidase_S24"/>
    <property type="match status" value="1"/>
</dbReference>
<dbReference type="CDD" id="cd06529">
    <property type="entry name" value="S24_LexA-like"/>
    <property type="match status" value="1"/>
</dbReference>
<keyword evidence="3" id="KW-1185">Reference proteome</keyword>
<dbReference type="AlphaFoldDB" id="A0A7W5EWJ1"/>
<comment type="caution">
    <text evidence="2">The sequence shown here is derived from an EMBL/GenBank/DDBJ whole genome shotgun (WGS) entry which is preliminary data.</text>
</comment>
<dbReference type="SUPFAM" id="SSF51306">
    <property type="entry name" value="LexA/Signal peptidase"/>
    <property type="match status" value="1"/>
</dbReference>
<dbReference type="InterPro" id="IPR050077">
    <property type="entry name" value="LexA_repressor"/>
</dbReference>
<proteinExistence type="predicted"/>
<dbReference type="InterPro" id="IPR036286">
    <property type="entry name" value="LexA/Signal_pep-like_sf"/>
</dbReference>
<dbReference type="InterPro" id="IPR039418">
    <property type="entry name" value="LexA-like"/>
</dbReference>
<gene>
    <name evidence="2" type="ORF">FHR97_002839</name>
</gene>
<accession>A0A7W5EWJ1</accession>
<organism evidence="2 3">
    <name type="scientific">Halomonas stenophila</name>
    <dbReference type="NCBI Taxonomy" id="795312"/>
    <lineage>
        <taxon>Bacteria</taxon>
        <taxon>Pseudomonadati</taxon>
        <taxon>Pseudomonadota</taxon>
        <taxon>Gammaproteobacteria</taxon>
        <taxon>Oceanospirillales</taxon>
        <taxon>Halomonadaceae</taxon>
        <taxon>Halomonas</taxon>
    </lineage>
</organism>
<reference evidence="2 3" key="1">
    <citation type="submission" date="2020-08" db="EMBL/GenBank/DDBJ databases">
        <title>Genomic Encyclopedia of Type Strains, Phase III (KMG-III): the genomes of soil and plant-associated and newly described type strains.</title>
        <authorList>
            <person name="Whitman W."/>
        </authorList>
    </citation>
    <scope>NUCLEOTIDE SEQUENCE [LARGE SCALE GENOMIC DNA]</scope>
    <source>
        <strain evidence="2 3">CECT 7744</strain>
    </source>
</reference>
<evidence type="ECO:0000259" key="1">
    <source>
        <dbReference type="Pfam" id="PF00717"/>
    </source>
</evidence>
<evidence type="ECO:0000313" key="2">
    <source>
        <dbReference type="EMBL" id="MBB3231976.1"/>
    </source>
</evidence>
<name>A0A7W5EWJ1_9GAMM</name>
<dbReference type="PANTHER" id="PTHR33516">
    <property type="entry name" value="LEXA REPRESSOR"/>
    <property type="match status" value="1"/>
</dbReference>
<dbReference type="RefSeq" id="WP_183384444.1">
    <property type="nucleotide sequence ID" value="NZ_JACHXR010000008.1"/>
</dbReference>
<dbReference type="Proteomes" id="UP000518892">
    <property type="component" value="Unassembled WGS sequence"/>
</dbReference>
<protein>
    <submittedName>
        <fullName evidence="2">DNA polymerase V</fullName>
        <ecNumber evidence="2">3.4.21.-</ecNumber>
    </submittedName>
</protein>
<sequence length="144" mass="16194">MSVTLVSCRKTETAFAAPCLLTRIRAGFPSPAEDYMDRKIDLNEYLIKHPAATFYCWTEGESMEGVGIFDGDLLIVDRAERARHGDVVLASLDGEMTCKILDIHYQRLLSAHDDFPPIPIPEGASFEIEGTIISSVRFFRDRPR</sequence>
<dbReference type="Gene3D" id="2.10.109.10">
    <property type="entry name" value="Umud Fragment, subunit A"/>
    <property type="match status" value="1"/>
</dbReference>
<dbReference type="EMBL" id="JACHXR010000008">
    <property type="protein sequence ID" value="MBB3231976.1"/>
    <property type="molecule type" value="Genomic_DNA"/>
</dbReference>
<dbReference type="InterPro" id="IPR015927">
    <property type="entry name" value="Peptidase_S24_S26A/B/C"/>
</dbReference>